<dbReference type="RefSeq" id="WP_138788695.1">
    <property type="nucleotide sequence ID" value="NZ_JBHTGQ010000026.1"/>
</dbReference>
<dbReference type="PANTHER" id="PTHR36121">
    <property type="entry name" value="PROTEIN SXY"/>
    <property type="match status" value="1"/>
</dbReference>
<dbReference type="SUPFAM" id="SSF159894">
    <property type="entry name" value="YgaC/TfoX-N like"/>
    <property type="match status" value="1"/>
</dbReference>
<name>A0ABW2V540_9BACL</name>
<dbReference type="EMBL" id="JBHTGQ010000026">
    <property type="protein sequence ID" value="MFC7750653.1"/>
    <property type="molecule type" value="Genomic_DNA"/>
</dbReference>
<gene>
    <name evidence="3" type="ORF">ACFQWB_12055</name>
</gene>
<proteinExistence type="predicted"/>
<organism evidence="3 4">
    <name type="scientific">Paenibacillus thermoaerophilus</name>
    <dbReference type="NCBI Taxonomy" id="1215385"/>
    <lineage>
        <taxon>Bacteria</taxon>
        <taxon>Bacillati</taxon>
        <taxon>Bacillota</taxon>
        <taxon>Bacilli</taxon>
        <taxon>Bacillales</taxon>
        <taxon>Paenibacillaceae</taxon>
        <taxon>Paenibacillus</taxon>
    </lineage>
</organism>
<dbReference type="Proteomes" id="UP001596528">
    <property type="component" value="Unassembled WGS sequence"/>
</dbReference>
<dbReference type="PANTHER" id="PTHR36121:SF1">
    <property type="entry name" value="PROTEIN SXY"/>
    <property type="match status" value="1"/>
</dbReference>
<feature type="region of interest" description="Disordered" evidence="1">
    <location>
        <begin position="104"/>
        <end position="128"/>
    </location>
</feature>
<evidence type="ECO:0000259" key="2">
    <source>
        <dbReference type="Pfam" id="PF04993"/>
    </source>
</evidence>
<comment type="caution">
    <text evidence="3">The sequence shown here is derived from an EMBL/GenBank/DDBJ whole genome shotgun (WGS) entry which is preliminary data.</text>
</comment>
<dbReference type="Gene3D" id="3.30.1460.30">
    <property type="entry name" value="YgaC/TfoX-N like chaperone"/>
    <property type="match status" value="1"/>
</dbReference>
<protein>
    <submittedName>
        <fullName evidence="3">TfoX/Sxy family protein</fullName>
    </submittedName>
</protein>
<evidence type="ECO:0000313" key="4">
    <source>
        <dbReference type="Proteomes" id="UP001596528"/>
    </source>
</evidence>
<dbReference type="InterPro" id="IPR007076">
    <property type="entry name" value="TfoX_N"/>
</dbReference>
<sequence>MMTVSDSYRDYVLEQLSRVRPVMAKRLFSSVGIYAAGRMFALIHDDILYLRADEESRAEYEAEGCQPFRPFGDRKAPMPYYELPEDVLEEGGERLRQRVNRAVQASIREAKPKRSKRIKPGPGASIGE</sequence>
<evidence type="ECO:0000313" key="3">
    <source>
        <dbReference type="EMBL" id="MFC7750653.1"/>
    </source>
</evidence>
<accession>A0ABW2V540</accession>
<dbReference type="Pfam" id="PF04993">
    <property type="entry name" value="TfoX_N"/>
    <property type="match status" value="1"/>
</dbReference>
<keyword evidence="4" id="KW-1185">Reference proteome</keyword>
<dbReference type="InterPro" id="IPR047525">
    <property type="entry name" value="TfoX-like"/>
</dbReference>
<evidence type="ECO:0000256" key="1">
    <source>
        <dbReference type="SAM" id="MobiDB-lite"/>
    </source>
</evidence>
<reference evidence="4" key="1">
    <citation type="journal article" date="2019" name="Int. J. Syst. Evol. Microbiol.">
        <title>The Global Catalogue of Microorganisms (GCM) 10K type strain sequencing project: providing services to taxonomists for standard genome sequencing and annotation.</title>
        <authorList>
            <consortium name="The Broad Institute Genomics Platform"/>
            <consortium name="The Broad Institute Genome Sequencing Center for Infectious Disease"/>
            <person name="Wu L."/>
            <person name="Ma J."/>
        </authorList>
    </citation>
    <scope>NUCLEOTIDE SEQUENCE [LARGE SCALE GENOMIC DNA]</scope>
    <source>
        <strain evidence="4">JCM 18657</strain>
    </source>
</reference>
<feature type="domain" description="TfoX N-terminal" evidence="2">
    <location>
        <begin position="14"/>
        <end position="105"/>
    </location>
</feature>